<reference evidence="2" key="1">
    <citation type="submission" date="2018-05" db="EMBL/GenBank/DDBJ databases">
        <authorList>
            <person name="Lanie J.A."/>
            <person name="Ng W.-L."/>
            <person name="Kazmierczak K.M."/>
            <person name="Andrzejewski T.M."/>
            <person name="Davidsen T.M."/>
            <person name="Wayne K.J."/>
            <person name="Tettelin H."/>
            <person name="Glass J.I."/>
            <person name="Rusch D."/>
            <person name="Podicherti R."/>
            <person name="Tsui H.-C.T."/>
            <person name="Winkler M.E."/>
        </authorList>
    </citation>
    <scope>NUCLEOTIDE SEQUENCE</scope>
</reference>
<keyword evidence="1" id="KW-0812">Transmembrane</keyword>
<feature type="transmembrane region" description="Helical" evidence="1">
    <location>
        <begin position="21"/>
        <end position="45"/>
    </location>
</feature>
<organism evidence="2">
    <name type="scientific">marine metagenome</name>
    <dbReference type="NCBI Taxonomy" id="408172"/>
    <lineage>
        <taxon>unclassified sequences</taxon>
        <taxon>metagenomes</taxon>
        <taxon>ecological metagenomes</taxon>
    </lineage>
</organism>
<keyword evidence="1" id="KW-1133">Transmembrane helix</keyword>
<feature type="transmembrane region" description="Helical" evidence="1">
    <location>
        <begin position="51"/>
        <end position="70"/>
    </location>
</feature>
<evidence type="ECO:0000256" key="1">
    <source>
        <dbReference type="SAM" id="Phobius"/>
    </source>
</evidence>
<keyword evidence="1" id="KW-0472">Membrane</keyword>
<proteinExistence type="predicted"/>
<sequence length="119" mass="13193">MPKRQSFSQFLIGTASLERPSFFYAYAGMWLHFIVSVPLLVFFAHVPIVEALSSMAIGSLSLGILVYSVLSREFGLLVNIVSYVLSLGRALEPVDLYCHHHLHGVRLPAAVERVSAKHP</sequence>
<gene>
    <name evidence="2" type="ORF">METZ01_LOCUS487545</name>
</gene>
<name>A0A383CRC7_9ZZZZ</name>
<evidence type="ECO:0000313" key="2">
    <source>
        <dbReference type="EMBL" id="SVE34691.1"/>
    </source>
</evidence>
<protein>
    <submittedName>
        <fullName evidence="2">Uncharacterized protein</fullName>
    </submittedName>
</protein>
<accession>A0A383CRC7</accession>
<dbReference type="AlphaFoldDB" id="A0A383CRC7"/>
<dbReference type="EMBL" id="UINC01210986">
    <property type="protein sequence ID" value="SVE34691.1"/>
    <property type="molecule type" value="Genomic_DNA"/>
</dbReference>